<protein>
    <recommendedName>
        <fullName evidence="2">AAA+ ATPase domain-containing protein</fullName>
    </recommendedName>
</protein>
<dbReference type="GO" id="GO:0016887">
    <property type="term" value="F:ATP hydrolysis activity"/>
    <property type="evidence" value="ECO:0007669"/>
    <property type="project" value="InterPro"/>
</dbReference>
<dbReference type="Pfam" id="PF00004">
    <property type="entry name" value="AAA"/>
    <property type="match status" value="1"/>
</dbReference>
<dbReference type="InterPro" id="IPR054289">
    <property type="entry name" value="DUF7025"/>
</dbReference>
<dbReference type="InterPro" id="IPR003959">
    <property type="entry name" value="ATPase_AAA_core"/>
</dbReference>
<evidence type="ECO:0000313" key="3">
    <source>
        <dbReference type="EMBL" id="CAF9918852.1"/>
    </source>
</evidence>
<feature type="compositionally biased region" description="Polar residues" evidence="1">
    <location>
        <begin position="710"/>
        <end position="724"/>
    </location>
</feature>
<feature type="region of interest" description="Disordered" evidence="1">
    <location>
        <begin position="692"/>
        <end position="724"/>
    </location>
</feature>
<keyword evidence="4" id="KW-1185">Reference proteome</keyword>
<feature type="domain" description="AAA+ ATPase" evidence="2">
    <location>
        <begin position="493"/>
        <end position="618"/>
    </location>
</feature>
<dbReference type="InterPro" id="IPR027417">
    <property type="entry name" value="P-loop_NTPase"/>
</dbReference>
<accession>A0A8H3F5D3</accession>
<dbReference type="OrthoDB" id="10042665at2759"/>
<dbReference type="SMART" id="SM00382">
    <property type="entry name" value="AAA"/>
    <property type="match status" value="1"/>
</dbReference>
<dbReference type="CDD" id="cd19481">
    <property type="entry name" value="RecA-like_protease"/>
    <property type="match status" value="1"/>
</dbReference>
<evidence type="ECO:0000259" key="2">
    <source>
        <dbReference type="SMART" id="SM00382"/>
    </source>
</evidence>
<dbReference type="GO" id="GO:0005524">
    <property type="term" value="F:ATP binding"/>
    <property type="evidence" value="ECO:0007669"/>
    <property type="project" value="InterPro"/>
</dbReference>
<dbReference type="Gene3D" id="3.40.50.300">
    <property type="entry name" value="P-loop containing nucleotide triphosphate hydrolases"/>
    <property type="match status" value="1"/>
</dbReference>
<dbReference type="Proteomes" id="UP000664534">
    <property type="component" value="Unassembled WGS sequence"/>
</dbReference>
<name>A0A8H3F5D3_9LECA</name>
<dbReference type="AlphaFoldDB" id="A0A8H3F5D3"/>
<evidence type="ECO:0000256" key="1">
    <source>
        <dbReference type="SAM" id="MobiDB-lite"/>
    </source>
</evidence>
<sequence length="724" mass="82130">MEQSSASEEIRTRPKFFDRLKPSKISRSHVGKKAEARTFYEYREDETATIPRWIEHAQASLPGAKKVKFEGAAVQLYKVPDQTPNFANVAEYTASYIRLQSPFLRKELQPYLEKHDVIFQDEKADIHWPLSALFFERHHIQRLAQESKDNDTREHLELLCKVINNELGSTIDEAETLGEEGKITYDLLWTLFPAASLIISAAKPYHQGYRIHKTPKYVISSTKIPRYDRFSIDCQYIVFDGLQYGNLTPNFEIRRFSGKKSVKDLEVYPYTVDAAPETLFDRMSRRGERVLQYQDHHYMQSSASDTSKAESPYDEVVKNLWRSDAHGKAVIDTHAYVQTNSFERPKIEVLADYDSDEQGRLFNEWAKSVREADNSKTPSRRLTNEERAKNVDVVSRDASNCFIIHPELKGFSLLSKTWETFTVDSLSPLSSNTSAFDHLVLEPKKKNLLYTLVESHRNFVSLADDVIGGKGVKAMKANGPIIVAIAHSVLLGQGLRVLLSGPPGTGKTLTAEAIAEKVGCPLYSINAQDLGEGPAAISSSFAKIMENAAEWNALVLLDEADVYLKERSESRAEKNEIVTVFLRHLEYYRGILFLTTNLFSMIDQAIESRIHVHIEFSPLPPSARSIIWERFLARLPEESNKLAHKEMEQLGYWSLNGRQIKNALFMTLSWCRQNGKPVTFDGIEDIISMTCPRSSKSSDESKIINGITDGGQSQDNANSHLLDF</sequence>
<comment type="caution">
    <text evidence="3">The sequence shown here is derived from an EMBL/GenBank/DDBJ whole genome shotgun (WGS) entry which is preliminary data.</text>
</comment>
<dbReference type="InterPro" id="IPR003593">
    <property type="entry name" value="AAA+_ATPase"/>
</dbReference>
<dbReference type="SUPFAM" id="SSF52540">
    <property type="entry name" value="P-loop containing nucleoside triphosphate hydrolases"/>
    <property type="match status" value="1"/>
</dbReference>
<evidence type="ECO:0000313" key="4">
    <source>
        <dbReference type="Proteomes" id="UP000664534"/>
    </source>
</evidence>
<dbReference type="Pfam" id="PF22942">
    <property type="entry name" value="DUF7025"/>
    <property type="match status" value="1"/>
</dbReference>
<dbReference type="PANTHER" id="PTHR46411:SF3">
    <property type="entry name" value="AAA+ ATPASE DOMAIN-CONTAINING PROTEIN"/>
    <property type="match status" value="1"/>
</dbReference>
<dbReference type="PANTHER" id="PTHR46411">
    <property type="entry name" value="FAMILY ATPASE, PUTATIVE-RELATED"/>
    <property type="match status" value="1"/>
</dbReference>
<dbReference type="EMBL" id="CAJPDT010000021">
    <property type="protein sequence ID" value="CAF9918852.1"/>
    <property type="molecule type" value="Genomic_DNA"/>
</dbReference>
<proteinExistence type="predicted"/>
<reference evidence="3" key="1">
    <citation type="submission" date="2021-03" db="EMBL/GenBank/DDBJ databases">
        <authorList>
            <person name="Tagirdzhanova G."/>
        </authorList>
    </citation>
    <scope>NUCLEOTIDE SEQUENCE</scope>
</reference>
<organism evidence="3 4">
    <name type="scientific">Imshaugia aleurites</name>
    <dbReference type="NCBI Taxonomy" id="172621"/>
    <lineage>
        <taxon>Eukaryota</taxon>
        <taxon>Fungi</taxon>
        <taxon>Dikarya</taxon>
        <taxon>Ascomycota</taxon>
        <taxon>Pezizomycotina</taxon>
        <taxon>Lecanoromycetes</taxon>
        <taxon>OSLEUM clade</taxon>
        <taxon>Lecanoromycetidae</taxon>
        <taxon>Lecanorales</taxon>
        <taxon>Lecanorineae</taxon>
        <taxon>Parmeliaceae</taxon>
        <taxon>Imshaugia</taxon>
    </lineage>
</organism>
<gene>
    <name evidence="3" type="ORF">IMSHALPRED_004443</name>
</gene>